<dbReference type="PROSITE" id="PS50883">
    <property type="entry name" value="EAL"/>
    <property type="match status" value="1"/>
</dbReference>
<dbReference type="CDD" id="cd01949">
    <property type="entry name" value="GGDEF"/>
    <property type="match status" value="1"/>
</dbReference>
<dbReference type="Gene3D" id="3.30.70.270">
    <property type="match status" value="1"/>
</dbReference>
<dbReference type="Gene3D" id="3.40.50.2300">
    <property type="match status" value="1"/>
</dbReference>
<evidence type="ECO:0000256" key="2">
    <source>
        <dbReference type="SAM" id="MobiDB-lite"/>
    </source>
</evidence>
<organism evidence="6 7">
    <name type="scientific">Sphingomonas taxi</name>
    <dbReference type="NCBI Taxonomy" id="1549858"/>
    <lineage>
        <taxon>Bacteria</taxon>
        <taxon>Pseudomonadati</taxon>
        <taxon>Pseudomonadota</taxon>
        <taxon>Alphaproteobacteria</taxon>
        <taxon>Sphingomonadales</taxon>
        <taxon>Sphingomonadaceae</taxon>
        <taxon>Sphingomonas</taxon>
    </lineage>
</organism>
<dbReference type="InterPro" id="IPR050706">
    <property type="entry name" value="Cyclic-di-GMP_PDE-like"/>
</dbReference>
<dbReference type="GO" id="GO:0000160">
    <property type="term" value="P:phosphorelay signal transduction system"/>
    <property type="evidence" value="ECO:0007669"/>
    <property type="project" value="InterPro"/>
</dbReference>
<name>A0A2W5AT34_9SPHN</name>
<dbReference type="SUPFAM" id="SSF55073">
    <property type="entry name" value="Nucleotide cyclase"/>
    <property type="match status" value="1"/>
</dbReference>
<dbReference type="SMART" id="SM00267">
    <property type="entry name" value="GGDEF"/>
    <property type="match status" value="1"/>
</dbReference>
<dbReference type="InterPro" id="IPR011006">
    <property type="entry name" value="CheY-like_superfamily"/>
</dbReference>
<dbReference type="PANTHER" id="PTHR33121">
    <property type="entry name" value="CYCLIC DI-GMP PHOSPHODIESTERASE PDEF"/>
    <property type="match status" value="1"/>
</dbReference>
<dbReference type="SMART" id="SM00448">
    <property type="entry name" value="REC"/>
    <property type="match status" value="1"/>
</dbReference>
<dbReference type="Pfam" id="PF00990">
    <property type="entry name" value="GGDEF"/>
    <property type="match status" value="1"/>
</dbReference>
<dbReference type="PANTHER" id="PTHR33121:SF70">
    <property type="entry name" value="SIGNALING PROTEIN YKOW"/>
    <property type="match status" value="1"/>
</dbReference>
<dbReference type="PROSITE" id="PS50887">
    <property type="entry name" value="GGDEF"/>
    <property type="match status" value="1"/>
</dbReference>
<dbReference type="AlphaFoldDB" id="A0A2W5AT34"/>
<accession>A0A2W5AT34</accession>
<dbReference type="Pfam" id="PF00563">
    <property type="entry name" value="EAL"/>
    <property type="match status" value="1"/>
</dbReference>
<feature type="region of interest" description="Disordered" evidence="2">
    <location>
        <begin position="628"/>
        <end position="648"/>
    </location>
</feature>
<feature type="domain" description="Response regulatory" evidence="3">
    <location>
        <begin position="2"/>
        <end position="162"/>
    </location>
</feature>
<evidence type="ECO:0000259" key="3">
    <source>
        <dbReference type="PROSITE" id="PS50110"/>
    </source>
</evidence>
<gene>
    <name evidence="6" type="ORF">DI640_07340</name>
</gene>
<evidence type="ECO:0000313" key="6">
    <source>
        <dbReference type="EMBL" id="PZO74185.1"/>
    </source>
</evidence>
<dbReference type="InterPro" id="IPR035919">
    <property type="entry name" value="EAL_sf"/>
</dbReference>
<feature type="modified residue" description="4-aspartylphosphate" evidence="1">
    <location>
        <position position="93"/>
    </location>
</feature>
<dbReference type="SUPFAM" id="SSF52172">
    <property type="entry name" value="CheY-like"/>
    <property type="match status" value="1"/>
</dbReference>
<dbReference type="InterPro" id="IPR001789">
    <property type="entry name" value="Sig_transdc_resp-reg_receiver"/>
</dbReference>
<dbReference type="NCBIfam" id="TIGR00254">
    <property type="entry name" value="GGDEF"/>
    <property type="match status" value="1"/>
</dbReference>
<evidence type="ECO:0000259" key="4">
    <source>
        <dbReference type="PROSITE" id="PS50883"/>
    </source>
</evidence>
<protein>
    <submittedName>
        <fullName evidence="6">GGDEF domain-containing response regulator</fullName>
    </submittedName>
</protein>
<dbReference type="SMART" id="SM00052">
    <property type="entry name" value="EAL"/>
    <property type="match status" value="1"/>
</dbReference>
<proteinExistence type="predicted"/>
<keyword evidence="1" id="KW-0597">Phosphoprotein</keyword>
<reference evidence="6 7" key="1">
    <citation type="submission" date="2017-08" db="EMBL/GenBank/DDBJ databases">
        <title>Infants hospitalized years apart are colonized by the same room-sourced microbial strains.</title>
        <authorList>
            <person name="Brooks B."/>
            <person name="Olm M.R."/>
            <person name="Firek B.A."/>
            <person name="Baker R."/>
            <person name="Thomas B.C."/>
            <person name="Morowitz M.J."/>
            <person name="Banfield J.F."/>
        </authorList>
    </citation>
    <scope>NUCLEOTIDE SEQUENCE [LARGE SCALE GENOMIC DNA]</scope>
    <source>
        <strain evidence="6">S2_018_000_R3_119</strain>
    </source>
</reference>
<dbReference type="EMBL" id="QFMX01000006">
    <property type="protein sequence ID" value="PZO74185.1"/>
    <property type="molecule type" value="Genomic_DNA"/>
</dbReference>
<dbReference type="PROSITE" id="PS50110">
    <property type="entry name" value="RESPONSE_REGULATORY"/>
    <property type="match status" value="1"/>
</dbReference>
<dbReference type="InterPro" id="IPR000160">
    <property type="entry name" value="GGDEF_dom"/>
</dbReference>
<comment type="caution">
    <text evidence="6">The sequence shown here is derived from an EMBL/GenBank/DDBJ whole genome shotgun (WGS) entry which is preliminary data.</text>
</comment>
<evidence type="ECO:0000256" key="1">
    <source>
        <dbReference type="PROSITE-ProRule" id="PRU00169"/>
    </source>
</evidence>
<dbReference type="InterPro" id="IPR043128">
    <property type="entry name" value="Rev_trsase/Diguanyl_cyclase"/>
</dbReference>
<dbReference type="CDD" id="cd01948">
    <property type="entry name" value="EAL"/>
    <property type="match status" value="1"/>
</dbReference>
<evidence type="ECO:0000313" key="7">
    <source>
        <dbReference type="Proteomes" id="UP000249555"/>
    </source>
</evidence>
<evidence type="ECO:0000259" key="5">
    <source>
        <dbReference type="PROSITE" id="PS50887"/>
    </source>
</evidence>
<dbReference type="InterPro" id="IPR001633">
    <property type="entry name" value="EAL_dom"/>
</dbReference>
<feature type="domain" description="GGDEF" evidence="5">
    <location>
        <begin position="229"/>
        <end position="368"/>
    </location>
</feature>
<dbReference type="GO" id="GO:0071111">
    <property type="term" value="F:cyclic-guanylate-specific phosphodiesterase activity"/>
    <property type="evidence" value="ECO:0007669"/>
    <property type="project" value="InterPro"/>
</dbReference>
<dbReference type="Proteomes" id="UP000249555">
    <property type="component" value="Unassembled WGS sequence"/>
</dbReference>
<dbReference type="Gene3D" id="3.20.20.450">
    <property type="entry name" value="EAL domain"/>
    <property type="match status" value="1"/>
</dbReference>
<dbReference type="SUPFAM" id="SSF141868">
    <property type="entry name" value="EAL domain-like"/>
    <property type="match status" value="1"/>
</dbReference>
<dbReference type="InterPro" id="IPR029787">
    <property type="entry name" value="Nucleotide_cyclase"/>
</dbReference>
<feature type="domain" description="EAL" evidence="4">
    <location>
        <begin position="377"/>
        <end position="626"/>
    </location>
</feature>
<sequence>MRILIVDDEPAMHDSYRRSFAGPRSSGGEALDAMAAELFGNDALGDEALAGPAANAADAAVFALTYCDQGLDAVAAVERALAEGAPFAVAFIDVRMPPGIDGRETARRIRALDPEINLVIVTGFSDFSPIEISKVAGPADKIFYIAKPFEVAEILQTATALAQRWQNDRDLAAARDLLAAQVLQLEEQAAELAANESRAIHLAMHDSLTDAPNRLAFLRALAARTRSEGLFATVMIDLDRFKLVNDTLGHLAGDALIREICAILNRSTPDGALVARLGGDEFGILFDTSSEAAAVMACELIIAACSVTLQVFGNSVQGGASAGVVVTAGAKAGTVTGGSDPVDVIRRSDLALNDAKRGGRGIVRLFDESMDEGIRFRRRVEGGLSQAIARGELSLAYQPIVSRDAIEVVGFEALVRWNTSEYGLMSPATFIPIAEESNLIHELGDWVLHEALDVLKQWPGQYVSVNFSPRQFRRHNFVGHIMKSVQRAGIAPARLQIEITETAIFDDAERAAETLYKLRQMGFRIALDDFGTGYSSLYNIRKFALDCLKIDKSFIDGMGRERESAAIVHSIIHLGRALGLGVIAEGVETEAQVQALRLAGASHLQGYYFSRPVGAADALAMAQGRTLSGKDDVSTDDPATRQTFGLRS</sequence>